<keyword evidence="1" id="KW-0812">Transmembrane</keyword>
<reference evidence="2" key="1">
    <citation type="submission" date="2021-09" db="EMBL/GenBank/DDBJ databases">
        <authorList>
            <consortium name="AG Swart"/>
            <person name="Singh M."/>
            <person name="Singh A."/>
            <person name="Seah K."/>
            <person name="Emmerich C."/>
        </authorList>
    </citation>
    <scope>NUCLEOTIDE SEQUENCE</scope>
    <source>
        <strain evidence="2">ATCC30299</strain>
    </source>
</reference>
<keyword evidence="1" id="KW-1133">Transmembrane helix</keyword>
<dbReference type="Proteomes" id="UP001162131">
    <property type="component" value="Unassembled WGS sequence"/>
</dbReference>
<dbReference type="EMBL" id="CAJZBQ010000055">
    <property type="protein sequence ID" value="CAG9332665.1"/>
    <property type="molecule type" value="Genomic_DNA"/>
</dbReference>
<dbReference type="AlphaFoldDB" id="A0AAU9K6H1"/>
<evidence type="ECO:0000313" key="3">
    <source>
        <dbReference type="Proteomes" id="UP001162131"/>
    </source>
</evidence>
<gene>
    <name evidence="2" type="ORF">BSTOLATCC_MIC56957</name>
</gene>
<keyword evidence="3" id="KW-1185">Reference proteome</keyword>
<name>A0AAU9K6H1_9CILI</name>
<evidence type="ECO:0000256" key="1">
    <source>
        <dbReference type="SAM" id="Phobius"/>
    </source>
</evidence>
<evidence type="ECO:0000313" key="2">
    <source>
        <dbReference type="EMBL" id="CAG9332665.1"/>
    </source>
</evidence>
<comment type="caution">
    <text evidence="2">The sequence shown here is derived from an EMBL/GenBank/DDBJ whole genome shotgun (WGS) entry which is preliminary data.</text>
</comment>
<feature type="transmembrane region" description="Helical" evidence="1">
    <location>
        <begin position="12"/>
        <end position="32"/>
    </location>
</feature>
<accession>A0AAU9K6H1</accession>
<keyword evidence="1" id="KW-0472">Membrane</keyword>
<protein>
    <submittedName>
        <fullName evidence="2">Uncharacterized protein</fullName>
    </submittedName>
</protein>
<sequence length="85" mass="10297">MIAFLKKRAKMSFLLLLKVLRFYWLLLNVWHFSRTKISYEAVKWRNISIYFHFKSKIIKYLTSNILSKINISLNSSNKNFSSYIK</sequence>
<proteinExistence type="predicted"/>
<organism evidence="2 3">
    <name type="scientific">Blepharisma stoltei</name>
    <dbReference type="NCBI Taxonomy" id="1481888"/>
    <lineage>
        <taxon>Eukaryota</taxon>
        <taxon>Sar</taxon>
        <taxon>Alveolata</taxon>
        <taxon>Ciliophora</taxon>
        <taxon>Postciliodesmatophora</taxon>
        <taxon>Heterotrichea</taxon>
        <taxon>Heterotrichida</taxon>
        <taxon>Blepharismidae</taxon>
        <taxon>Blepharisma</taxon>
    </lineage>
</organism>